<feature type="non-terminal residue" evidence="2">
    <location>
        <position position="1"/>
    </location>
</feature>
<organism evidence="2">
    <name type="scientific">Spongospora subterranea</name>
    <dbReference type="NCBI Taxonomy" id="70186"/>
    <lineage>
        <taxon>Eukaryota</taxon>
        <taxon>Sar</taxon>
        <taxon>Rhizaria</taxon>
        <taxon>Endomyxa</taxon>
        <taxon>Phytomyxea</taxon>
        <taxon>Plasmodiophorida</taxon>
        <taxon>Plasmodiophoridae</taxon>
        <taxon>Spongospora</taxon>
    </lineage>
</organism>
<dbReference type="AlphaFoldDB" id="A0A0H5RGK1"/>
<evidence type="ECO:0000313" key="2">
    <source>
        <dbReference type="EMBL" id="CRZ12851.1"/>
    </source>
</evidence>
<feature type="non-terminal residue" evidence="2">
    <location>
        <position position="165"/>
    </location>
</feature>
<proteinExistence type="predicted"/>
<protein>
    <submittedName>
        <fullName evidence="2">Uncharacterized protein</fullName>
    </submittedName>
</protein>
<feature type="region of interest" description="Disordered" evidence="1">
    <location>
        <begin position="134"/>
        <end position="165"/>
    </location>
</feature>
<evidence type="ECO:0000256" key="1">
    <source>
        <dbReference type="SAM" id="MobiDB-lite"/>
    </source>
</evidence>
<dbReference type="EMBL" id="HACM01012409">
    <property type="protein sequence ID" value="CRZ12851.1"/>
    <property type="molecule type" value="Transcribed_RNA"/>
</dbReference>
<feature type="compositionally biased region" description="Acidic residues" evidence="1">
    <location>
        <begin position="140"/>
        <end position="150"/>
    </location>
</feature>
<reference evidence="2" key="1">
    <citation type="submission" date="2015-04" db="EMBL/GenBank/DDBJ databases">
        <title>The genome sequence of the plant pathogenic Rhizarian Plasmodiophora brassicae reveals insights in its biotrophic life cycle and the origin of chitin synthesis.</title>
        <authorList>
            <person name="Schwelm A."/>
            <person name="Fogelqvist J."/>
            <person name="Knaust A."/>
            <person name="Julke S."/>
            <person name="Lilja T."/>
            <person name="Dhandapani V."/>
            <person name="Bonilla-Rosso G."/>
            <person name="Karlsson M."/>
            <person name="Shevchenko A."/>
            <person name="Choi S.R."/>
            <person name="Kim H.G."/>
            <person name="Park J.Y."/>
            <person name="Lim Y.P."/>
            <person name="Ludwig-Muller J."/>
            <person name="Dixelius C."/>
        </authorList>
    </citation>
    <scope>NUCLEOTIDE SEQUENCE</scope>
    <source>
        <tissue evidence="2">Potato root galls</tissue>
    </source>
</reference>
<accession>A0A0H5RGK1</accession>
<name>A0A0H5RGK1_9EUKA</name>
<sequence length="165" mass="18922">LTNAANILKITPSGETILRFSRLFAPTVIEEIYPGRSTTIVIPKRQSHEIDTKDDCHEFRSRDLEASPSEGDEGDWETMAKQRLLTDPRFGVGHCIVENVVTKWHRLRLHSALFEPVQQVDWEQDVKWDAEPLSQTTTTEDNENQPDNPEENLSWMEQEVPLVVG</sequence>